<dbReference type="InterPro" id="IPR015406">
    <property type="entry name" value="GpJ_CSF"/>
</dbReference>
<evidence type="ECO:0000259" key="1">
    <source>
        <dbReference type="Pfam" id="PF09327"/>
    </source>
</evidence>
<sequence length="423" mass="44665">MTAPNSRHQGVPAISQTALNAVADPNVRKVLQDMATGMNVRNGTAGDGNQQFITRAELKIAGIDIASATETLKKGGGSTAPQVLKPGDVPGLLNKIQDDIRNSLLWKELGERIELIKIDVSKNGVNFFQERQERVSADAAIIIRTDQQYAVLNGNYALLQQKYTTMATDISAYAQLLTDLQVKVGQNTALIQQETSARATADGQMMAKYTIKVDLNGHVSGFGLMSEANNGATVSTFIVRADRFAIGSPNNGTAVPFVVYTTPRNLNGQIVQPGVYIESAVIADGTITTAKIGLAQVDTLLIAGNAVTVPVFNSSPSGVAGVGFGTWINVVSLNVTMNYAGWVYVHATGIITYGSGFRKTGTRLLVNGGSVAGYEVDTGYITVSHAYAFYAGAGTTTTVTLQFEGDSPSAIGNAMLYAIGAKR</sequence>
<proteinExistence type="predicted"/>
<gene>
    <name evidence="2" type="ORF">HNP33_003048</name>
</gene>
<reference evidence="2 3" key="1">
    <citation type="submission" date="2020-08" db="EMBL/GenBank/DDBJ databases">
        <title>Functional genomics of gut bacteria from endangered species of beetles.</title>
        <authorList>
            <person name="Carlos-Shanley C."/>
        </authorList>
    </citation>
    <scope>NUCLEOTIDE SEQUENCE [LARGE SCALE GENOMIC DNA]</scope>
    <source>
        <strain evidence="2 3">S00124</strain>
    </source>
</reference>
<dbReference type="EMBL" id="JACHKZ010000021">
    <property type="protein sequence ID" value="MBB6578943.1"/>
    <property type="molecule type" value="Genomic_DNA"/>
</dbReference>
<dbReference type="PANTHER" id="PTHR36251">
    <property type="entry name" value="FELS-1 PROPHAGE HOST SPECIFICITY PROTEIN-RELATED"/>
    <property type="match status" value="1"/>
</dbReference>
<dbReference type="PANTHER" id="PTHR36251:SF2">
    <property type="entry name" value="GIFSY-2 PROPHAGE HOST SPECIFICITY PROTEIN J, PHAGE LAMBDA"/>
    <property type="match status" value="1"/>
</dbReference>
<dbReference type="Pfam" id="PF09327">
    <property type="entry name" value="Phage_Tail_Tip"/>
    <property type="match status" value="1"/>
</dbReference>
<dbReference type="RefSeq" id="WP_184709957.1">
    <property type="nucleotide sequence ID" value="NZ_JACHKZ010000021.1"/>
</dbReference>
<name>A0ABR6RIG0_9BURK</name>
<feature type="domain" description="Tip attachment protein J central straight fiber" evidence="1">
    <location>
        <begin position="191"/>
        <end position="301"/>
    </location>
</feature>
<comment type="caution">
    <text evidence="2">The sequence shown here is derived from an EMBL/GenBank/DDBJ whole genome shotgun (WGS) entry which is preliminary data.</text>
</comment>
<evidence type="ECO:0000313" key="2">
    <source>
        <dbReference type="EMBL" id="MBB6578943.1"/>
    </source>
</evidence>
<dbReference type="InterPro" id="IPR053171">
    <property type="entry name" value="Viral_Tip_Attach_Protein"/>
</dbReference>
<protein>
    <recommendedName>
        <fullName evidence="1">Tip attachment protein J central straight fiber domain-containing protein</fullName>
    </recommendedName>
</protein>
<accession>A0ABR6RIG0</accession>
<organism evidence="2 3">
    <name type="scientific">Comamonas odontotermitis</name>
    <dbReference type="NCBI Taxonomy" id="379895"/>
    <lineage>
        <taxon>Bacteria</taxon>
        <taxon>Pseudomonadati</taxon>
        <taxon>Pseudomonadota</taxon>
        <taxon>Betaproteobacteria</taxon>
        <taxon>Burkholderiales</taxon>
        <taxon>Comamonadaceae</taxon>
        <taxon>Comamonas</taxon>
    </lineage>
</organism>
<evidence type="ECO:0000313" key="3">
    <source>
        <dbReference type="Proteomes" id="UP000562492"/>
    </source>
</evidence>
<keyword evidence="3" id="KW-1185">Reference proteome</keyword>
<dbReference type="Proteomes" id="UP000562492">
    <property type="component" value="Unassembled WGS sequence"/>
</dbReference>